<sequence>MLRDLDKEPRLRVIITSPYISQSFPLHHQRLKCAVPGFTGRAQHTGEHARLNGPQRHLKQKRQYEYKRKPSDFGCRADKRRYTMALCNTSVEGFRSGGTIQTCGRLKNQHSALELVAESAASVTGWTQLRRLCNLFSAASVVVRAKVKLLSAMAGRFGIYRQFADWRLVRDQKSLQEL</sequence>
<evidence type="ECO:0000313" key="2">
    <source>
        <dbReference type="Proteomes" id="UP000070133"/>
    </source>
</evidence>
<dbReference type="EMBL" id="LFZN01000247">
    <property type="protein sequence ID" value="KXS94933.1"/>
    <property type="molecule type" value="Genomic_DNA"/>
</dbReference>
<protein>
    <submittedName>
        <fullName evidence="1">Uncharacterized protein</fullName>
    </submittedName>
</protein>
<accession>A0A139GXK3</accession>
<comment type="caution">
    <text evidence="1">The sequence shown here is derived from an EMBL/GenBank/DDBJ whole genome shotgun (WGS) entry which is preliminary data.</text>
</comment>
<evidence type="ECO:0000313" key="1">
    <source>
        <dbReference type="EMBL" id="KXS94933.1"/>
    </source>
</evidence>
<reference evidence="1 2" key="1">
    <citation type="submission" date="2015-07" db="EMBL/GenBank/DDBJ databases">
        <title>Comparative genomics of the Sigatoka disease complex on banana suggests a link between parallel evolutionary changes in Pseudocercospora fijiensis and Pseudocercospora eumusae and increased virulence on the banana host.</title>
        <authorList>
            <person name="Chang T.-C."/>
            <person name="Salvucci A."/>
            <person name="Crous P.W."/>
            <person name="Stergiopoulos I."/>
        </authorList>
    </citation>
    <scope>NUCLEOTIDE SEQUENCE [LARGE SCALE GENOMIC DNA]</scope>
    <source>
        <strain evidence="1 2">CBS 114824</strain>
    </source>
</reference>
<dbReference type="AlphaFoldDB" id="A0A139GXK3"/>
<organism evidence="1 2">
    <name type="scientific">Pseudocercospora eumusae</name>
    <dbReference type="NCBI Taxonomy" id="321146"/>
    <lineage>
        <taxon>Eukaryota</taxon>
        <taxon>Fungi</taxon>
        <taxon>Dikarya</taxon>
        <taxon>Ascomycota</taxon>
        <taxon>Pezizomycotina</taxon>
        <taxon>Dothideomycetes</taxon>
        <taxon>Dothideomycetidae</taxon>
        <taxon>Mycosphaerellales</taxon>
        <taxon>Mycosphaerellaceae</taxon>
        <taxon>Pseudocercospora</taxon>
    </lineage>
</organism>
<proteinExistence type="predicted"/>
<gene>
    <name evidence="1" type="ORF">AC578_3941</name>
</gene>
<dbReference type="Proteomes" id="UP000070133">
    <property type="component" value="Unassembled WGS sequence"/>
</dbReference>
<name>A0A139GXK3_9PEZI</name>
<keyword evidence="2" id="KW-1185">Reference proteome</keyword>